<evidence type="ECO:0000256" key="2">
    <source>
        <dbReference type="ARBA" id="ARBA00022448"/>
    </source>
</evidence>
<dbReference type="SUPFAM" id="SSF103473">
    <property type="entry name" value="MFS general substrate transporter"/>
    <property type="match status" value="1"/>
</dbReference>
<dbReference type="Gene3D" id="1.20.1250.20">
    <property type="entry name" value="MFS general substrate transporter like domains"/>
    <property type="match status" value="1"/>
</dbReference>
<comment type="subcellular location">
    <subcellularLocation>
        <location evidence="1">Membrane</location>
        <topology evidence="1">Multi-pass membrane protein</topology>
    </subcellularLocation>
</comment>
<evidence type="ECO:0000256" key="1">
    <source>
        <dbReference type="ARBA" id="ARBA00004141"/>
    </source>
</evidence>
<dbReference type="AlphaFoldDB" id="A0A1M2W0D2"/>
<name>A0A1M2W0D2_TRAPU</name>
<keyword evidence="5 6" id="KW-0472">Membrane</keyword>
<dbReference type="OMA" id="WFYAGNL"/>
<organism evidence="7 8">
    <name type="scientific">Trametes pubescens</name>
    <name type="common">White-rot fungus</name>
    <dbReference type="NCBI Taxonomy" id="154538"/>
    <lineage>
        <taxon>Eukaryota</taxon>
        <taxon>Fungi</taxon>
        <taxon>Dikarya</taxon>
        <taxon>Basidiomycota</taxon>
        <taxon>Agaricomycotina</taxon>
        <taxon>Agaricomycetes</taxon>
        <taxon>Polyporales</taxon>
        <taxon>Polyporaceae</taxon>
        <taxon>Trametes</taxon>
    </lineage>
</organism>
<evidence type="ECO:0000313" key="8">
    <source>
        <dbReference type="Proteomes" id="UP000184267"/>
    </source>
</evidence>
<dbReference type="GO" id="GO:0016020">
    <property type="term" value="C:membrane"/>
    <property type="evidence" value="ECO:0007669"/>
    <property type="project" value="UniProtKB-SubCell"/>
</dbReference>
<reference evidence="7 8" key="1">
    <citation type="submission" date="2016-10" db="EMBL/GenBank/DDBJ databases">
        <title>Genome sequence of the basidiomycete white-rot fungus Trametes pubescens.</title>
        <authorList>
            <person name="Makela M.R."/>
            <person name="Granchi Z."/>
            <person name="Peng M."/>
            <person name="De Vries R.P."/>
            <person name="Grigoriev I."/>
            <person name="Riley R."/>
            <person name="Hilden K."/>
        </authorList>
    </citation>
    <scope>NUCLEOTIDE SEQUENCE [LARGE SCALE GENOMIC DNA]</scope>
    <source>
        <strain evidence="7 8">FBCC735</strain>
    </source>
</reference>
<evidence type="ECO:0000256" key="5">
    <source>
        <dbReference type="ARBA" id="ARBA00023136"/>
    </source>
</evidence>
<keyword evidence="2" id="KW-0813">Transport</keyword>
<accession>A0A1M2W0D2</accession>
<feature type="transmembrane region" description="Helical" evidence="6">
    <location>
        <begin position="175"/>
        <end position="196"/>
    </location>
</feature>
<dbReference type="STRING" id="154538.A0A1M2W0D2"/>
<evidence type="ECO:0000256" key="6">
    <source>
        <dbReference type="SAM" id="Phobius"/>
    </source>
</evidence>
<dbReference type="PANTHER" id="PTHR43791">
    <property type="entry name" value="PERMEASE-RELATED"/>
    <property type="match status" value="1"/>
</dbReference>
<dbReference type="Proteomes" id="UP000184267">
    <property type="component" value="Unassembled WGS sequence"/>
</dbReference>
<dbReference type="GO" id="GO:0022857">
    <property type="term" value="F:transmembrane transporter activity"/>
    <property type="evidence" value="ECO:0007669"/>
    <property type="project" value="InterPro"/>
</dbReference>
<protein>
    <recommendedName>
        <fullName evidence="9">Allantoate permease</fullName>
    </recommendedName>
</protein>
<dbReference type="InterPro" id="IPR011701">
    <property type="entry name" value="MFS"/>
</dbReference>
<evidence type="ECO:0000256" key="4">
    <source>
        <dbReference type="ARBA" id="ARBA00022989"/>
    </source>
</evidence>
<proteinExistence type="predicted"/>
<gene>
    <name evidence="7" type="ORF">TRAPUB_10095</name>
</gene>
<dbReference type="Pfam" id="PF07690">
    <property type="entry name" value="MFS_1"/>
    <property type="match status" value="1"/>
</dbReference>
<sequence>MFYKKDEQNGNRDLVQSSLSQIFGGFVAYGISFYEGHVLLPYQIIFLLLGVLAILVGVCVIIWLPDSPVNARMLTTEERIAALERVRDGQAGTENRHLKKDQVIEALADLRTWLIALTVIMSSIPNGAFSNFSNIIIKGFGYTSRQTLILSTPGGAVASIATLLCGWYSDKKNERIMPIIICLVPTMVGSAMLIGLNDSGHKGALLVAIYLVNIFNTVLPTVYAYNASNISGNTKKASNALKHDYHNTVNALTLTFFGAGNMIGAEIFQPKDAPAYIPAKTANMILITFQLFITLWVRWINLRLNSQKRATLEEEKVIHGWTDADVQRERERHAFMDLTDKQHLRTAGKSSERLLRLGVIAAVEINSLSASGTLKALLPVPRCGEIYN</sequence>
<evidence type="ECO:0000256" key="3">
    <source>
        <dbReference type="ARBA" id="ARBA00022692"/>
    </source>
</evidence>
<comment type="caution">
    <text evidence="7">The sequence shown here is derived from an EMBL/GenBank/DDBJ whole genome shotgun (WGS) entry which is preliminary data.</text>
</comment>
<evidence type="ECO:0000313" key="7">
    <source>
        <dbReference type="EMBL" id="OJT13329.1"/>
    </source>
</evidence>
<feature type="transmembrane region" description="Helical" evidence="6">
    <location>
        <begin position="281"/>
        <end position="300"/>
    </location>
</feature>
<dbReference type="EMBL" id="MNAD01000413">
    <property type="protein sequence ID" value="OJT13329.1"/>
    <property type="molecule type" value="Genomic_DNA"/>
</dbReference>
<evidence type="ECO:0008006" key="9">
    <source>
        <dbReference type="Google" id="ProtNLM"/>
    </source>
</evidence>
<feature type="transmembrane region" description="Helical" evidence="6">
    <location>
        <begin position="113"/>
        <end position="136"/>
    </location>
</feature>
<keyword evidence="3 6" id="KW-0812">Transmembrane</keyword>
<dbReference type="PANTHER" id="PTHR43791:SF40">
    <property type="entry name" value="THIAMINE PATHWAY TRANSPORTER THI73"/>
    <property type="match status" value="1"/>
</dbReference>
<keyword evidence="8" id="KW-1185">Reference proteome</keyword>
<dbReference type="OrthoDB" id="6730379at2759"/>
<feature type="transmembrane region" description="Helical" evidence="6">
    <location>
        <begin position="203"/>
        <end position="225"/>
    </location>
</feature>
<feature type="transmembrane region" description="Helical" evidence="6">
    <location>
        <begin position="148"/>
        <end position="169"/>
    </location>
</feature>
<dbReference type="InterPro" id="IPR036259">
    <property type="entry name" value="MFS_trans_sf"/>
</dbReference>
<feature type="transmembrane region" description="Helical" evidence="6">
    <location>
        <begin position="44"/>
        <end position="64"/>
    </location>
</feature>
<keyword evidence="4 6" id="KW-1133">Transmembrane helix</keyword>